<dbReference type="Pfam" id="PF12867">
    <property type="entry name" value="DinB_2"/>
    <property type="match status" value="1"/>
</dbReference>
<gene>
    <name evidence="2" type="ORF">B9T62_22040</name>
</gene>
<organism evidence="2 3">
    <name type="scientific">Paenibacillus donghaensis</name>
    <dbReference type="NCBI Taxonomy" id="414771"/>
    <lineage>
        <taxon>Bacteria</taxon>
        <taxon>Bacillati</taxon>
        <taxon>Bacillota</taxon>
        <taxon>Bacilli</taxon>
        <taxon>Bacillales</taxon>
        <taxon>Paenibacillaceae</taxon>
        <taxon>Paenibacillus</taxon>
    </lineage>
</organism>
<evidence type="ECO:0000259" key="1">
    <source>
        <dbReference type="Pfam" id="PF12867"/>
    </source>
</evidence>
<dbReference type="RefSeq" id="WP_087917246.1">
    <property type="nucleotide sequence ID" value="NZ_CP021780.1"/>
</dbReference>
<evidence type="ECO:0000313" key="3">
    <source>
        <dbReference type="Proteomes" id="UP000249890"/>
    </source>
</evidence>
<sequence length="156" mass="17434">MSNLQIHDYLHTHQQLSQALEELTPEQLHWKAEPANWSITEVLAHLADHSIVVSFRIRDILADTLVRLPVFNQDAWVSGQHANQGEASDSLELVRSLLHYNSLLFSRLDAEEWNKSGINAKGQAVSIADIVQSFTGHVQTHLAQIERIKQAGAAVS</sequence>
<name>A0A2Z2KRW9_9BACL</name>
<dbReference type="InterPro" id="IPR024775">
    <property type="entry name" value="DinB-like"/>
</dbReference>
<dbReference type="KEGG" id="pdh:B9T62_22040"/>
<proteinExistence type="predicted"/>
<dbReference type="SUPFAM" id="SSF109854">
    <property type="entry name" value="DinB/YfiT-like putative metalloenzymes"/>
    <property type="match status" value="1"/>
</dbReference>
<reference evidence="2 3" key="1">
    <citation type="submission" date="2017-06" db="EMBL/GenBank/DDBJ databases">
        <title>Complete genome sequence of Paenibacillus donghaensis KCTC 13049T isolated from East Sea sediment, South Korea.</title>
        <authorList>
            <person name="Jung B.K."/>
            <person name="Hong S.-J."/>
            <person name="Shin J.-H."/>
        </authorList>
    </citation>
    <scope>NUCLEOTIDE SEQUENCE [LARGE SCALE GENOMIC DNA]</scope>
    <source>
        <strain evidence="2 3">KCTC 13049</strain>
    </source>
</reference>
<evidence type="ECO:0000313" key="2">
    <source>
        <dbReference type="EMBL" id="ASA23251.1"/>
    </source>
</evidence>
<dbReference type="EMBL" id="CP021780">
    <property type="protein sequence ID" value="ASA23251.1"/>
    <property type="molecule type" value="Genomic_DNA"/>
</dbReference>
<dbReference type="OrthoDB" id="2853529at2"/>
<dbReference type="Gene3D" id="1.20.120.450">
    <property type="entry name" value="dinb family like domain"/>
    <property type="match status" value="1"/>
</dbReference>
<dbReference type="Proteomes" id="UP000249890">
    <property type="component" value="Chromosome"/>
</dbReference>
<dbReference type="InterPro" id="IPR034660">
    <property type="entry name" value="DinB/YfiT-like"/>
</dbReference>
<protein>
    <recommendedName>
        <fullName evidence="1">DinB-like domain-containing protein</fullName>
    </recommendedName>
</protein>
<accession>A0A2Z2KRW9</accession>
<dbReference type="AlphaFoldDB" id="A0A2Z2KRW9"/>
<feature type="domain" description="DinB-like" evidence="1">
    <location>
        <begin position="12"/>
        <end position="145"/>
    </location>
</feature>
<keyword evidence="3" id="KW-1185">Reference proteome</keyword>